<dbReference type="EMBL" id="UGTL01000001">
    <property type="protein sequence ID" value="SUB86028.1"/>
    <property type="molecule type" value="Genomic_DNA"/>
</dbReference>
<organism evidence="2 3">
    <name type="scientific">Prevotella disiens</name>
    <dbReference type="NCBI Taxonomy" id="28130"/>
    <lineage>
        <taxon>Bacteria</taxon>
        <taxon>Pseudomonadati</taxon>
        <taxon>Bacteroidota</taxon>
        <taxon>Bacteroidia</taxon>
        <taxon>Bacteroidales</taxon>
        <taxon>Prevotellaceae</taxon>
        <taxon>Prevotella</taxon>
    </lineage>
</organism>
<dbReference type="AlphaFoldDB" id="A0A379DZY6"/>
<keyword evidence="1" id="KW-1133">Transmembrane helix</keyword>
<evidence type="ECO:0008006" key="4">
    <source>
        <dbReference type="Google" id="ProtNLM"/>
    </source>
</evidence>
<feature type="transmembrane region" description="Helical" evidence="1">
    <location>
        <begin position="12"/>
        <end position="35"/>
    </location>
</feature>
<dbReference type="InterPro" id="IPR039449">
    <property type="entry name" value="TssO"/>
</dbReference>
<sequence>MKRTNDEQAWTNFRFTLLLIFFTVVVFTCLCKYIFRIPEVESDHYISDIKETERLFDKQKKCAEQVKEIGNKIDSLDFSVQQVQRLDEIKEEMFLLQNIYQKHNNSSKYLFGTHSFRIVKEYFDVKEEFSATTENNKVIVQYLEECKANL</sequence>
<accession>A0A379DZY6</accession>
<dbReference type="Pfam" id="PF17561">
    <property type="entry name" value="TssO"/>
    <property type="match status" value="1"/>
</dbReference>
<dbReference type="OrthoDB" id="1073662at2"/>
<reference evidence="2 3" key="1">
    <citation type="submission" date="2018-06" db="EMBL/GenBank/DDBJ databases">
        <authorList>
            <consortium name="Pathogen Informatics"/>
            <person name="Doyle S."/>
        </authorList>
    </citation>
    <scope>NUCLEOTIDE SEQUENCE [LARGE SCALE GENOMIC DNA]</scope>
    <source>
        <strain evidence="2 3">NCTC11157</strain>
    </source>
</reference>
<dbReference type="Proteomes" id="UP000254072">
    <property type="component" value="Unassembled WGS sequence"/>
</dbReference>
<protein>
    <recommendedName>
        <fullName evidence="4">Type VI secretion system transmembrane protein TssO</fullName>
    </recommendedName>
</protein>
<dbReference type="RefSeq" id="WP_021668256.1">
    <property type="nucleotide sequence ID" value="NZ_UGTL01000001.1"/>
</dbReference>
<name>A0A379DZY6_9BACT</name>
<evidence type="ECO:0000313" key="2">
    <source>
        <dbReference type="EMBL" id="SUB86028.1"/>
    </source>
</evidence>
<evidence type="ECO:0000313" key="3">
    <source>
        <dbReference type="Proteomes" id="UP000254072"/>
    </source>
</evidence>
<dbReference type="GeneID" id="91082943"/>
<proteinExistence type="predicted"/>
<keyword evidence="1" id="KW-0812">Transmembrane</keyword>
<gene>
    <name evidence="2" type="ORF">NCTC11157_01771</name>
</gene>
<evidence type="ECO:0000256" key="1">
    <source>
        <dbReference type="SAM" id="Phobius"/>
    </source>
</evidence>
<keyword evidence="1" id="KW-0472">Membrane</keyword>